<dbReference type="PANTHER" id="PTHR30086">
    <property type="entry name" value="ARGININE EXPORTER PROTEIN ARGO"/>
    <property type="match status" value="1"/>
</dbReference>
<evidence type="ECO:0000256" key="1">
    <source>
        <dbReference type="ARBA" id="ARBA00004651"/>
    </source>
</evidence>
<feature type="transmembrane region" description="Helical" evidence="6">
    <location>
        <begin position="39"/>
        <end position="61"/>
    </location>
</feature>
<gene>
    <name evidence="7" type="ORF">FHY67_15450</name>
</gene>
<dbReference type="InterPro" id="IPR001123">
    <property type="entry name" value="LeuE-type"/>
</dbReference>
<evidence type="ECO:0000313" key="7">
    <source>
        <dbReference type="EMBL" id="TNX85269.1"/>
    </source>
</evidence>
<name>A0A8H2K0K7_ACIRA</name>
<comment type="caution">
    <text evidence="7">The sequence shown here is derived from an EMBL/GenBank/DDBJ whole genome shotgun (WGS) entry which is preliminary data.</text>
</comment>
<organism evidence="7 8">
    <name type="scientific">Acinetobacter radioresistens</name>
    <dbReference type="NCBI Taxonomy" id="40216"/>
    <lineage>
        <taxon>Bacteria</taxon>
        <taxon>Pseudomonadati</taxon>
        <taxon>Pseudomonadota</taxon>
        <taxon>Gammaproteobacteria</taxon>
        <taxon>Moraxellales</taxon>
        <taxon>Moraxellaceae</taxon>
        <taxon>Acinetobacter</taxon>
    </lineage>
</organism>
<sequence>MELNTLIAFWSISILFVITPGADWAYAISAGIKERTLPAISGLLLGHFVATLVVATGVGTIVASQSLALMALTVIGSLYLLCIGISLSRHPATISNEKNINLDTNQPWWKWVVKGFGVSGLNPKVFLLFLALLPQFIHTSASWSIATQIISLGLIHIFSCAVVYFLVGFCAQTLLKTRPHAAQIVSRISGGLMVLIAIILIINQVKHYSFG</sequence>
<protein>
    <submittedName>
        <fullName evidence="7">LysE family translocator</fullName>
    </submittedName>
</protein>
<dbReference type="AlphaFoldDB" id="A0A8H2K0K7"/>
<keyword evidence="2" id="KW-1003">Cell membrane</keyword>
<evidence type="ECO:0000256" key="4">
    <source>
        <dbReference type="ARBA" id="ARBA00022989"/>
    </source>
</evidence>
<keyword evidence="5 6" id="KW-0472">Membrane</keyword>
<feature type="transmembrane region" description="Helical" evidence="6">
    <location>
        <begin position="188"/>
        <end position="205"/>
    </location>
</feature>
<reference evidence="7 8" key="1">
    <citation type="submission" date="2019-06" db="EMBL/GenBank/DDBJ databases">
        <title>Genome of Acinetobacter radioresistens APH1, a phenol degrading strain.</title>
        <authorList>
            <person name="Liu Y."/>
        </authorList>
    </citation>
    <scope>NUCLEOTIDE SEQUENCE [LARGE SCALE GENOMIC DNA]</scope>
    <source>
        <strain evidence="7 8">APH1</strain>
    </source>
</reference>
<evidence type="ECO:0000256" key="2">
    <source>
        <dbReference type="ARBA" id="ARBA00022475"/>
    </source>
</evidence>
<evidence type="ECO:0000256" key="5">
    <source>
        <dbReference type="ARBA" id="ARBA00023136"/>
    </source>
</evidence>
<evidence type="ECO:0000313" key="8">
    <source>
        <dbReference type="Proteomes" id="UP000314285"/>
    </source>
</evidence>
<dbReference type="PANTHER" id="PTHR30086:SF20">
    <property type="entry name" value="ARGININE EXPORTER PROTEIN ARGO-RELATED"/>
    <property type="match status" value="1"/>
</dbReference>
<dbReference type="Pfam" id="PF01810">
    <property type="entry name" value="LysE"/>
    <property type="match status" value="1"/>
</dbReference>
<dbReference type="EMBL" id="VFBM01000029">
    <property type="protein sequence ID" value="TNX85269.1"/>
    <property type="molecule type" value="Genomic_DNA"/>
</dbReference>
<feature type="transmembrane region" description="Helical" evidence="6">
    <location>
        <begin position="108"/>
        <end position="133"/>
    </location>
</feature>
<accession>A0A8H2K0K7</accession>
<dbReference type="Proteomes" id="UP000314285">
    <property type="component" value="Unassembled WGS sequence"/>
</dbReference>
<comment type="subcellular location">
    <subcellularLocation>
        <location evidence="1">Cell membrane</location>
        <topology evidence="1">Multi-pass membrane protein</topology>
    </subcellularLocation>
</comment>
<keyword evidence="3 6" id="KW-0812">Transmembrane</keyword>
<dbReference type="GO" id="GO:0015171">
    <property type="term" value="F:amino acid transmembrane transporter activity"/>
    <property type="evidence" value="ECO:0007669"/>
    <property type="project" value="TreeGrafter"/>
</dbReference>
<evidence type="ECO:0000256" key="6">
    <source>
        <dbReference type="SAM" id="Phobius"/>
    </source>
</evidence>
<dbReference type="GO" id="GO:0005886">
    <property type="term" value="C:plasma membrane"/>
    <property type="evidence" value="ECO:0007669"/>
    <property type="project" value="UniProtKB-SubCell"/>
</dbReference>
<dbReference type="RefSeq" id="WP_034671415.1">
    <property type="nucleotide sequence ID" value="NZ_CP167784.1"/>
</dbReference>
<proteinExistence type="predicted"/>
<feature type="transmembrane region" description="Helical" evidence="6">
    <location>
        <begin position="145"/>
        <end position="167"/>
    </location>
</feature>
<evidence type="ECO:0000256" key="3">
    <source>
        <dbReference type="ARBA" id="ARBA00022692"/>
    </source>
</evidence>
<keyword evidence="4 6" id="KW-1133">Transmembrane helix</keyword>
<feature type="transmembrane region" description="Helical" evidence="6">
    <location>
        <begin position="67"/>
        <end position="87"/>
    </location>
</feature>
<feature type="transmembrane region" description="Helical" evidence="6">
    <location>
        <begin position="6"/>
        <end position="27"/>
    </location>
</feature>